<keyword evidence="8" id="KW-0645">Protease</keyword>
<dbReference type="PANTHER" id="PTHR43226">
    <property type="entry name" value="XAA-PRO AMINOPEPTIDASE 3"/>
    <property type="match status" value="1"/>
</dbReference>
<evidence type="ECO:0000256" key="4">
    <source>
        <dbReference type="ARBA" id="ARBA00022801"/>
    </source>
</evidence>
<evidence type="ECO:0000256" key="1">
    <source>
        <dbReference type="ARBA" id="ARBA00001936"/>
    </source>
</evidence>
<evidence type="ECO:0000256" key="2">
    <source>
        <dbReference type="ARBA" id="ARBA00008766"/>
    </source>
</evidence>
<keyword evidence="4 8" id="KW-0378">Hydrolase</keyword>
<dbReference type="EC" id="3.4.11.26" evidence="8"/>
<sequence length="549" mass="61316">MKPALPRLVVRVNIGAGLRQRQKQRCLSVYSRRNLRNQQPTSWLHTGSCSRNSILSMLLQTAKTKDPVTTHWHGQPTHEERPDLVGKNEVTPGINKAEYETRRQNLVSALPRGSTAFVFSSGMFFVSPHVFHGFRQHSDFYYLTGWNEPDSVLVIQQNSHAARGYTMTLFVNAKDPEEEVWEGPRNGLSAAVSMFGADEAWPIDEFSRRAADMIASVADKPADEGYVYADLDGHNDLWVGPRCKELARLLKRENLGPRIRRLSPSVQRLRLIKSDAEVALMREAGRVSGLAFQQMLGQCVPGMSESTLQSVFEHACKKALVQKNSDGSIAVDRSALTRPAYIPVFASGEHALCMHYVLNSAPMRSGDLVLVDAGAEYASYASDITRTFPVDGRFTDAQRDLYSAVLSAQQQMLSLCCVDSGYSLNEIHRRSTQVMAEELKQIGFRASSQDIDDRLYPHHISHYLGMDVHDTVDMSRSQLLKKNMVVTVEPGIYVPYDDRFPKAFQGIGIRIEDDIVVGQTIDDIQNLTALAPKTIDEIEKACAQARQSS</sequence>
<organism evidence="8 9">
    <name type="scientific">Coemansia asiatica</name>
    <dbReference type="NCBI Taxonomy" id="1052880"/>
    <lineage>
        <taxon>Eukaryota</taxon>
        <taxon>Fungi</taxon>
        <taxon>Fungi incertae sedis</taxon>
        <taxon>Zoopagomycota</taxon>
        <taxon>Kickxellomycotina</taxon>
        <taxon>Kickxellomycetes</taxon>
        <taxon>Kickxellales</taxon>
        <taxon>Kickxellaceae</taxon>
        <taxon>Coemansia</taxon>
    </lineage>
</organism>
<dbReference type="InterPro" id="IPR029149">
    <property type="entry name" value="Creatin/AminoP/Spt16_N"/>
</dbReference>
<dbReference type="GO" id="GO:0030145">
    <property type="term" value="F:manganese ion binding"/>
    <property type="evidence" value="ECO:0007669"/>
    <property type="project" value="InterPro"/>
</dbReference>
<evidence type="ECO:0000313" key="8">
    <source>
        <dbReference type="EMBL" id="KAJ1647736.1"/>
    </source>
</evidence>
<dbReference type="GO" id="GO:0006508">
    <property type="term" value="P:proteolysis"/>
    <property type="evidence" value="ECO:0007669"/>
    <property type="project" value="TreeGrafter"/>
</dbReference>
<dbReference type="PANTHER" id="PTHR43226:SF4">
    <property type="entry name" value="XAA-PRO AMINOPEPTIDASE 3"/>
    <property type="match status" value="1"/>
</dbReference>
<keyword evidence="9" id="KW-1185">Reference proteome</keyword>
<evidence type="ECO:0000256" key="3">
    <source>
        <dbReference type="ARBA" id="ARBA00022723"/>
    </source>
</evidence>
<dbReference type="Gene3D" id="3.90.230.10">
    <property type="entry name" value="Creatinase/methionine aminopeptidase superfamily"/>
    <property type="match status" value="1"/>
</dbReference>
<dbReference type="SUPFAM" id="SSF53092">
    <property type="entry name" value="Creatinase/prolidase N-terminal domain"/>
    <property type="match status" value="1"/>
</dbReference>
<proteinExistence type="inferred from homology"/>
<feature type="compositionally biased region" description="Basic and acidic residues" evidence="6">
    <location>
        <begin position="76"/>
        <end position="86"/>
    </location>
</feature>
<name>A0A9W7XM90_9FUNG</name>
<dbReference type="InterPro" id="IPR000994">
    <property type="entry name" value="Pept_M24"/>
</dbReference>
<feature type="region of interest" description="Disordered" evidence="6">
    <location>
        <begin position="66"/>
        <end position="88"/>
    </location>
</feature>
<dbReference type="Pfam" id="PF05195">
    <property type="entry name" value="AMP_N"/>
    <property type="match status" value="1"/>
</dbReference>
<dbReference type="SUPFAM" id="SSF55920">
    <property type="entry name" value="Creatinase/aminopeptidase"/>
    <property type="match status" value="1"/>
</dbReference>
<dbReference type="Pfam" id="PF00557">
    <property type="entry name" value="Peptidase_M24"/>
    <property type="match status" value="1"/>
</dbReference>
<keyword evidence="8" id="KW-0031">Aminopeptidase</keyword>
<dbReference type="CDD" id="cd01087">
    <property type="entry name" value="Prolidase"/>
    <property type="match status" value="1"/>
</dbReference>
<dbReference type="Proteomes" id="UP001145021">
    <property type="component" value="Unassembled WGS sequence"/>
</dbReference>
<protein>
    <submittedName>
        <fullName evidence="8">Aminopeptidase</fullName>
        <ecNumber evidence="8">3.4.11.26</ecNumber>
    </submittedName>
</protein>
<accession>A0A9W7XM90</accession>
<comment type="caution">
    <text evidence="8">The sequence shown here is derived from an EMBL/GenBank/DDBJ whole genome shotgun (WGS) entry which is preliminary data.</text>
</comment>
<comment type="cofactor">
    <cofactor evidence="1">
        <name>Mn(2+)</name>
        <dbReference type="ChEBI" id="CHEBI:29035"/>
    </cofactor>
</comment>
<keyword evidence="5" id="KW-0464">Manganese</keyword>
<dbReference type="Gene3D" id="3.40.350.10">
    <property type="entry name" value="Creatinase/prolidase N-terminal domain"/>
    <property type="match status" value="1"/>
</dbReference>
<feature type="domain" description="Aminopeptidase P N-terminal" evidence="7">
    <location>
        <begin position="94"/>
        <end position="232"/>
    </location>
</feature>
<dbReference type="InterPro" id="IPR036005">
    <property type="entry name" value="Creatinase/aminopeptidase-like"/>
</dbReference>
<dbReference type="InterPro" id="IPR007865">
    <property type="entry name" value="Aminopep_P_N"/>
</dbReference>
<dbReference type="GO" id="GO:0005739">
    <property type="term" value="C:mitochondrion"/>
    <property type="evidence" value="ECO:0007669"/>
    <property type="project" value="TreeGrafter"/>
</dbReference>
<dbReference type="EMBL" id="JANBOH010000021">
    <property type="protein sequence ID" value="KAJ1647736.1"/>
    <property type="molecule type" value="Genomic_DNA"/>
</dbReference>
<comment type="similarity">
    <text evidence="2">Belongs to the peptidase M24B family.</text>
</comment>
<dbReference type="SMART" id="SM01011">
    <property type="entry name" value="AMP_N"/>
    <property type="match status" value="1"/>
</dbReference>
<evidence type="ECO:0000256" key="6">
    <source>
        <dbReference type="SAM" id="MobiDB-lite"/>
    </source>
</evidence>
<dbReference type="InterPro" id="IPR052433">
    <property type="entry name" value="X-Pro_dipept-like"/>
</dbReference>
<keyword evidence="3" id="KW-0479">Metal-binding</keyword>
<dbReference type="GO" id="GO:0070006">
    <property type="term" value="F:metalloaminopeptidase activity"/>
    <property type="evidence" value="ECO:0007669"/>
    <property type="project" value="InterPro"/>
</dbReference>
<evidence type="ECO:0000256" key="5">
    <source>
        <dbReference type="ARBA" id="ARBA00023211"/>
    </source>
</evidence>
<gene>
    <name evidence="8" type="primary">ICP55</name>
    <name evidence="8" type="ORF">LPJ64_000914</name>
</gene>
<reference evidence="8" key="1">
    <citation type="submission" date="2022-07" db="EMBL/GenBank/DDBJ databases">
        <title>Phylogenomic reconstructions and comparative analyses of Kickxellomycotina fungi.</title>
        <authorList>
            <person name="Reynolds N.K."/>
            <person name="Stajich J.E."/>
            <person name="Barry K."/>
            <person name="Grigoriev I.V."/>
            <person name="Crous P."/>
            <person name="Smith M.E."/>
        </authorList>
    </citation>
    <scope>NUCLEOTIDE SEQUENCE</scope>
    <source>
        <strain evidence="8">NBRC 105413</strain>
    </source>
</reference>
<evidence type="ECO:0000313" key="9">
    <source>
        <dbReference type="Proteomes" id="UP001145021"/>
    </source>
</evidence>
<dbReference type="AlphaFoldDB" id="A0A9W7XM90"/>
<evidence type="ECO:0000259" key="7">
    <source>
        <dbReference type="SMART" id="SM01011"/>
    </source>
</evidence>